<feature type="region of interest" description="Disordered" evidence="1">
    <location>
        <begin position="100"/>
        <end position="126"/>
    </location>
</feature>
<dbReference type="EMBL" id="JBCEZU010000575">
    <property type="protein sequence ID" value="KAK9516384.1"/>
    <property type="molecule type" value="Genomic_DNA"/>
</dbReference>
<proteinExistence type="predicted"/>
<evidence type="ECO:0000256" key="1">
    <source>
        <dbReference type="SAM" id="MobiDB-lite"/>
    </source>
</evidence>
<comment type="caution">
    <text evidence="2">The sequence shown here is derived from an EMBL/GenBank/DDBJ whole genome shotgun (WGS) entry which is preliminary data.</text>
</comment>
<evidence type="ECO:0000313" key="2">
    <source>
        <dbReference type="EMBL" id="KAK9516384.1"/>
    </source>
</evidence>
<organism evidence="2 3">
    <name type="scientific">Zoarces viviparus</name>
    <name type="common">Viviparous eelpout</name>
    <name type="synonym">Blennius viviparus</name>
    <dbReference type="NCBI Taxonomy" id="48416"/>
    <lineage>
        <taxon>Eukaryota</taxon>
        <taxon>Metazoa</taxon>
        <taxon>Chordata</taxon>
        <taxon>Craniata</taxon>
        <taxon>Vertebrata</taxon>
        <taxon>Euteleostomi</taxon>
        <taxon>Actinopterygii</taxon>
        <taxon>Neopterygii</taxon>
        <taxon>Teleostei</taxon>
        <taxon>Neoteleostei</taxon>
        <taxon>Acanthomorphata</taxon>
        <taxon>Eupercaria</taxon>
        <taxon>Perciformes</taxon>
        <taxon>Cottioidei</taxon>
        <taxon>Zoarcales</taxon>
        <taxon>Zoarcidae</taxon>
        <taxon>Zoarcinae</taxon>
        <taxon>Zoarces</taxon>
    </lineage>
</organism>
<dbReference type="Proteomes" id="UP001488805">
    <property type="component" value="Unassembled WGS sequence"/>
</dbReference>
<name>A0AAW1E3V8_ZOAVI</name>
<sequence>MTAPICAAPCPGGNRHSGITQTLTSSTVSSKAPQLRCLRFQIHQRQPVCRHMTSVPAPLAAFELSSISAFNRGERRAERVFTAALSPPFTPRNCVAVRGSIGRGEEEEEEEGGETRAIASPGPTLQ</sequence>
<dbReference type="AlphaFoldDB" id="A0AAW1E3V8"/>
<protein>
    <submittedName>
        <fullName evidence="2">Uncharacterized protein</fullName>
    </submittedName>
</protein>
<reference evidence="2 3" key="1">
    <citation type="journal article" date="2024" name="Genome Biol. Evol.">
        <title>Chromosome-level genome assembly of the viviparous eelpout Zoarces viviparus.</title>
        <authorList>
            <person name="Fuhrmann N."/>
            <person name="Brasseur M.V."/>
            <person name="Bakowski C.E."/>
            <person name="Podsiadlowski L."/>
            <person name="Prost S."/>
            <person name="Krehenwinkel H."/>
            <person name="Mayer C."/>
        </authorList>
    </citation>
    <scope>NUCLEOTIDE SEQUENCE [LARGE SCALE GENOMIC DNA]</scope>
    <source>
        <strain evidence="2">NO-MEL_2022_Ind0_liver</strain>
    </source>
</reference>
<gene>
    <name evidence="2" type="ORF">VZT92_024318</name>
</gene>
<keyword evidence="3" id="KW-1185">Reference proteome</keyword>
<accession>A0AAW1E3V8</accession>
<evidence type="ECO:0000313" key="3">
    <source>
        <dbReference type="Proteomes" id="UP001488805"/>
    </source>
</evidence>